<dbReference type="GO" id="GO:0004151">
    <property type="term" value="F:dihydroorotase activity"/>
    <property type="evidence" value="ECO:0007669"/>
    <property type="project" value="UniProtKB-EC"/>
</dbReference>
<dbReference type="InterPro" id="IPR050378">
    <property type="entry name" value="Metallo-dep_Hydrolases_sf"/>
</dbReference>
<dbReference type="Gene3D" id="3.20.20.140">
    <property type="entry name" value="Metal-dependent hydrolases"/>
    <property type="match status" value="1"/>
</dbReference>
<evidence type="ECO:0000313" key="2">
    <source>
        <dbReference type="EMBL" id="VUX56077.1"/>
    </source>
</evidence>
<keyword evidence="2" id="KW-0378">Hydrolase</keyword>
<dbReference type="SUPFAM" id="SSF51338">
    <property type="entry name" value="Composite domain of metallo-dependent hydrolases"/>
    <property type="match status" value="1"/>
</dbReference>
<dbReference type="SUPFAM" id="SSF51556">
    <property type="entry name" value="Metallo-dependent hydrolases"/>
    <property type="match status" value="1"/>
</dbReference>
<organism evidence="2">
    <name type="scientific">uncultured Woeseiaceae bacterium</name>
    <dbReference type="NCBI Taxonomy" id="1983305"/>
    <lineage>
        <taxon>Bacteria</taxon>
        <taxon>Pseudomonadati</taxon>
        <taxon>Pseudomonadota</taxon>
        <taxon>Gammaproteobacteria</taxon>
        <taxon>Woeseiales</taxon>
        <taxon>Woeseiaceae</taxon>
        <taxon>environmental samples</taxon>
    </lineage>
</organism>
<dbReference type="EC" id="3.5.2.3" evidence="2"/>
<name>A0A7D9H546_9GAMM</name>
<protein>
    <submittedName>
        <fullName evidence="2">Dihydroorotase</fullName>
        <ecNumber evidence="2">3.5.2.3</ecNumber>
    </submittedName>
</protein>
<dbReference type="NCBIfam" id="NF006560">
    <property type="entry name" value="PRK09061.1"/>
    <property type="match status" value="1"/>
</dbReference>
<dbReference type="Pfam" id="PF07969">
    <property type="entry name" value="Amidohydro_3"/>
    <property type="match status" value="1"/>
</dbReference>
<proteinExistence type="predicted"/>
<gene>
    <name evidence="2" type="ORF">JTBM06_V1_270006</name>
</gene>
<dbReference type="InterPro" id="IPR032466">
    <property type="entry name" value="Metal_Hydrolase"/>
</dbReference>
<dbReference type="AlphaFoldDB" id="A0A7D9H546"/>
<dbReference type="InterPro" id="IPR023100">
    <property type="entry name" value="D-aminoacylase_insert_dom_sf"/>
</dbReference>
<reference evidence="2" key="1">
    <citation type="submission" date="2019-07" db="EMBL/GenBank/DDBJ databases">
        <authorList>
            <person name="Weber M."/>
            <person name="Kostadinov I."/>
            <person name="Kostadinov D I."/>
        </authorList>
    </citation>
    <scope>NUCLEOTIDE SEQUENCE</scope>
    <source>
        <strain evidence="2">Gfbio:sag-sample-m06:053724c1-46a9-4a36-b237-ea2bf867836b</strain>
    </source>
</reference>
<feature type="domain" description="Amidohydrolase 3" evidence="1">
    <location>
        <begin position="163"/>
        <end position="454"/>
    </location>
</feature>
<dbReference type="PANTHER" id="PTHR11647:SF1">
    <property type="entry name" value="COLLAPSIN RESPONSE MEDIATOR PROTEIN"/>
    <property type="match status" value="1"/>
</dbReference>
<dbReference type="EMBL" id="LR633967">
    <property type="protein sequence ID" value="VUX56077.1"/>
    <property type="molecule type" value="Genomic_DNA"/>
</dbReference>
<dbReference type="InterPro" id="IPR013108">
    <property type="entry name" value="Amidohydro_3"/>
</dbReference>
<dbReference type="InterPro" id="IPR011059">
    <property type="entry name" value="Metal-dep_hydrolase_composite"/>
</dbReference>
<accession>A0A7D9H546</accession>
<evidence type="ECO:0000259" key="1">
    <source>
        <dbReference type="Pfam" id="PF07969"/>
    </source>
</evidence>
<sequence length="472" mass="51024">MTRAIWTPIIGLPILAMLAVSSCTFPERYELVVKGGRVMNPESGLDAVRNIGIRNGRIAAISDDWMRGDREIDASGLIVSPGFIDLHAHGQLEESYRLMVQDGVTSGFELEVGTADVAAWYRDRTGGQLINYGVSIGHIPLRMKVMGDQGGFLPSGPGGSEKATQDQIKSMKSMLEEGLRQGAVAVGFGLAYTPAATTFEFETMLRVVADHGTTAHIHVSGARNGVQEAIDSAAITNASLHVVHANSSGSAFTSEFLERIDIARSLGLDVTTEAYPYEAGMTGIESALFDDWETWDDDRFQIHQWAETGERLTRRSFARYREQGGFVIIHSRTEEMTRTAIASPLTMIASDGLVSGGRGHPRTSGTYAKVLGKYVREEGVLTLMEALRKMTIEPAQRLEAYVPAMKTKGSLAVGADADITIFDATMVIDRSTYADPTIPSDGIEYVLVNGVLVVDEGALVADAKPGRPIKAH</sequence>
<dbReference type="PANTHER" id="PTHR11647">
    <property type="entry name" value="HYDRANTOINASE/DIHYDROPYRIMIDINASE FAMILY MEMBER"/>
    <property type="match status" value="1"/>
</dbReference>
<dbReference type="PROSITE" id="PS51257">
    <property type="entry name" value="PROKAR_LIPOPROTEIN"/>
    <property type="match status" value="1"/>
</dbReference>
<dbReference type="GO" id="GO:0016811">
    <property type="term" value="F:hydrolase activity, acting on carbon-nitrogen (but not peptide) bonds, in linear amides"/>
    <property type="evidence" value="ECO:0007669"/>
    <property type="project" value="InterPro"/>
</dbReference>
<dbReference type="Gene3D" id="2.30.40.10">
    <property type="entry name" value="Urease, subunit C, domain 1"/>
    <property type="match status" value="1"/>
</dbReference>
<dbReference type="Gene3D" id="3.30.1490.130">
    <property type="entry name" value="D-aminoacylase. Domain 3"/>
    <property type="match status" value="1"/>
</dbReference>